<dbReference type="InterPro" id="IPR027395">
    <property type="entry name" value="WH_DNA-bd_dom"/>
</dbReference>
<dbReference type="InterPro" id="IPR036390">
    <property type="entry name" value="WH_DNA-bd_sf"/>
</dbReference>
<evidence type="ECO:0000313" key="3">
    <source>
        <dbReference type="Proteomes" id="UP000238954"/>
    </source>
</evidence>
<protein>
    <submittedName>
        <fullName evidence="2">MarR family transcriptional regulator</fullName>
    </submittedName>
</protein>
<dbReference type="EMBL" id="PHFW01000002">
    <property type="protein sequence ID" value="PQM28675.1"/>
    <property type="molecule type" value="Genomic_DNA"/>
</dbReference>
<evidence type="ECO:0000259" key="1">
    <source>
        <dbReference type="Pfam" id="PF13601"/>
    </source>
</evidence>
<dbReference type="RefSeq" id="WP_105998843.1">
    <property type="nucleotide sequence ID" value="NZ_CM009578.1"/>
</dbReference>
<dbReference type="PANTHER" id="PTHR37318:SF1">
    <property type="entry name" value="BSL7504 PROTEIN"/>
    <property type="match status" value="1"/>
</dbReference>
<dbReference type="AlphaFoldDB" id="A0A2S8B8E0"/>
<name>A0A2S8B8E0_9SPHN</name>
<reference evidence="3" key="1">
    <citation type="submission" date="2017-11" db="EMBL/GenBank/DDBJ databases">
        <title>The complete genome sequence of Sphingopyxis pomeranensis sp. nov. strain WS5A3p.</title>
        <authorList>
            <person name="Kaminski M.A."/>
        </authorList>
    </citation>
    <scope>NUCLEOTIDE SEQUENCE [LARGE SCALE GENOMIC DNA]</scope>
    <source>
        <strain evidence="3">WS5A3p</strain>
    </source>
</reference>
<keyword evidence="3" id="KW-1185">Reference proteome</keyword>
<dbReference type="Gene3D" id="1.10.10.10">
    <property type="entry name" value="Winged helix-like DNA-binding domain superfamily/Winged helix DNA-binding domain"/>
    <property type="match status" value="1"/>
</dbReference>
<dbReference type="InterPro" id="IPR036388">
    <property type="entry name" value="WH-like_DNA-bd_sf"/>
</dbReference>
<proteinExistence type="predicted"/>
<dbReference type="SUPFAM" id="SSF46785">
    <property type="entry name" value="Winged helix' DNA-binding domain"/>
    <property type="match status" value="1"/>
</dbReference>
<evidence type="ECO:0000313" key="2">
    <source>
        <dbReference type="EMBL" id="PQM28675.1"/>
    </source>
</evidence>
<dbReference type="OrthoDB" id="5521380at2"/>
<gene>
    <name evidence="2" type="ORF">CVO77_09580</name>
</gene>
<feature type="domain" description="Winged helix DNA-binding" evidence="1">
    <location>
        <begin position="15"/>
        <end position="93"/>
    </location>
</feature>
<dbReference type="PANTHER" id="PTHR37318">
    <property type="entry name" value="BSL7504 PROTEIN"/>
    <property type="match status" value="1"/>
</dbReference>
<sequence length="101" mass="10756">MSVDAIDMLLHPPARLQIAALLAKVSEMEFAKLRELTRVSDSVLSKHLAALGDAGYVHLRKAAVGGRQRTWASLTRVGARALDAHVAALRALVAHLPAAAE</sequence>
<organism evidence="2 3">
    <name type="scientific">Sphingopyxis lindanitolerans</name>
    <dbReference type="NCBI Taxonomy" id="2054227"/>
    <lineage>
        <taxon>Bacteria</taxon>
        <taxon>Pseudomonadati</taxon>
        <taxon>Pseudomonadota</taxon>
        <taxon>Alphaproteobacteria</taxon>
        <taxon>Sphingomonadales</taxon>
        <taxon>Sphingomonadaceae</taxon>
        <taxon>Sphingopyxis</taxon>
    </lineage>
</organism>
<accession>A0A2S8B8E0</accession>
<dbReference type="Pfam" id="PF13601">
    <property type="entry name" value="HTH_34"/>
    <property type="match status" value="1"/>
</dbReference>
<comment type="caution">
    <text evidence="2">The sequence shown here is derived from an EMBL/GenBank/DDBJ whole genome shotgun (WGS) entry which is preliminary data.</text>
</comment>
<dbReference type="Proteomes" id="UP000238954">
    <property type="component" value="Chromosome"/>
</dbReference>